<dbReference type="SUPFAM" id="SSF52540">
    <property type="entry name" value="P-loop containing nucleoside triphosphate hydrolases"/>
    <property type="match status" value="1"/>
</dbReference>
<dbReference type="PRINTS" id="PR00364">
    <property type="entry name" value="DISEASERSIST"/>
</dbReference>
<dbReference type="Gene3D" id="1.25.40.10">
    <property type="entry name" value="Tetratricopeptide repeat domain"/>
    <property type="match status" value="2"/>
</dbReference>
<dbReference type="Gene3D" id="3.40.50.300">
    <property type="entry name" value="P-loop containing nucleotide triphosphate hydrolases"/>
    <property type="match status" value="1"/>
</dbReference>
<organism evidence="2 3">
    <name type="scientific">Actinomadura violacea</name>
    <dbReference type="NCBI Taxonomy" id="2819934"/>
    <lineage>
        <taxon>Bacteria</taxon>
        <taxon>Bacillati</taxon>
        <taxon>Actinomycetota</taxon>
        <taxon>Actinomycetes</taxon>
        <taxon>Streptosporangiales</taxon>
        <taxon>Thermomonosporaceae</taxon>
        <taxon>Actinomadura</taxon>
    </lineage>
</organism>
<dbReference type="SUPFAM" id="SSF47413">
    <property type="entry name" value="lambda repressor-like DNA-binding domains"/>
    <property type="match status" value="1"/>
</dbReference>
<dbReference type="Gene3D" id="1.10.10.10">
    <property type="entry name" value="Winged helix-like DNA-binding domain superfamily/Winged helix DNA-binding domain"/>
    <property type="match status" value="1"/>
</dbReference>
<keyword evidence="3" id="KW-1185">Reference proteome</keyword>
<dbReference type="InterPro" id="IPR027417">
    <property type="entry name" value="P-loop_NTPase"/>
</dbReference>
<accession>A0ABS3S9I6</accession>
<dbReference type="InterPro" id="IPR011990">
    <property type="entry name" value="TPR-like_helical_dom_sf"/>
</dbReference>
<evidence type="ECO:0000256" key="1">
    <source>
        <dbReference type="SAM" id="MobiDB-lite"/>
    </source>
</evidence>
<name>A0ABS3S9I6_9ACTN</name>
<feature type="region of interest" description="Disordered" evidence="1">
    <location>
        <begin position="111"/>
        <end position="153"/>
    </location>
</feature>
<dbReference type="InterPro" id="IPR019734">
    <property type="entry name" value="TPR_rpt"/>
</dbReference>
<feature type="region of interest" description="Disordered" evidence="1">
    <location>
        <begin position="1"/>
        <end position="33"/>
    </location>
</feature>
<evidence type="ECO:0000313" key="3">
    <source>
        <dbReference type="Proteomes" id="UP000680206"/>
    </source>
</evidence>
<dbReference type="SUPFAM" id="SSF48452">
    <property type="entry name" value="TPR-like"/>
    <property type="match status" value="2"/>
</dbReference>
<proteinExistence type="predicted"/>
<comment type="caution">
    <text evidence="2">The sequence shown here is derived from an EMBL/GenBank/DDBJ whole genome shotgun (WGS) entry which is preliminary data.</text>
</comment>
<gene>
    <name evidence="2" type="ORF">J4709_45725</name>
</gene>
<feature type="compositionally biased region" description="Basic and acidic residues" evidence="1">
    <location>
        <begin position="143"/>
        <end position="153"/>
    </location>
</feature>
<feature type="compositionally biased region" description="Pro residues" evidence="1">
    <location>
        <begin position="120"/>
        <end position="142"/>
    </location>
</feature>
<dbReference type="SMART" id="SM00028">
    <property type="entry name" value="TPR"/>
    <property type="match status" value="4"/>
</dbReference>
<dbReference type="EMBL" id="JAGEPF010000039">
    <property type="protein sequence ID" value="MBO2464889.1"/>
    <property type="molecule type" value="Genomic_DNA"/>
</dbReference>
<dbReference type="Proteomes" id="UP000680206">
    <property type="component" value="Unassembled WGS sequence"/>
</dbReference>
<protein>
    <submittedName>
        <fullName evidence="2">Tetratricopeptide repeat protein</fullName>
    </submittedName>
</protein>
<dbReference type="PANTHER" id="PTHR47691">
    <property type="entry name" value="REGULATOR-RELATED"/>
    <property type="match status" value="1"/>
</dbReference>
<dbReference type="InterPro" id="IPR036388">
    <property type="entry name" value="WH-like_DNA-bd_sf"/>
</dbReference>
<dbReference type="Pfam" id="PF13560">
    <property type="entry name" value="HTH_31"/>
    <property type="match status" value="1"/>
</dbReference>
<reference evidence="2 3" key="1">
    <citation type="submission" date="2021-03" db="EMBL/GenBank/DDBJ databases">
        <title>Actinomadura violae sp. nov., isolated from lichen in Thailand.</title>
        <authorList>
            <person name="Kanchanasin P."/>
            <person name="Saeng-In P."/>
            <person name="Phongsopitanun W."/>
            <person name="Yuki M."/>
            <person name="Kudo T."/>
            <person name="Ohkuma M."/>
            <person name="Tanasupawat S."/>
        </authorList>
    </citation>
    <scope>NUCLEOTIDE SEQUENCE [LARGE SCALE GENOMIC DNA]</scope>
    <source>
        <strain evidence="2 3">LCR2-06</strain>
    </source>
</reference>
<dbReference type="InterPro" id="IPR010982">
    <property type="entry name" value="Lambda_DNA-bd_dom_sf"/>
</dbReference>
<dbReference type="Pfam" id="PF13424">
    <property type="entry name" value="TPR_12"/>
    <property type="match status" value="1"/>
</dbReference>
<sequence>MTIPVGHRGTAGTALTGGGPAGKTSAGVGQEGGGTVVMGRQATRTDPQQELAERLRLLQELSGRGVRALARDTGLSSSSLSRYLAGRTVPPWPAVIALCRLVKRDPRPLRPLWERASNPLPAPPKASRQPQPPSPPAGAPRPPRNDLPRDVPDFTGRETELAAVLGAVAGSRVAAVDGMAGVGKTSLAVHAAYRLAGDYPDAQLYLDLHGFTEGRAPLDPDTALRALLAALDVPSEKVPQEGGVEPLAACWRSELAGRRAVVVLDNAADAEQVRPLLPGAGPSVALITSRNRLLGLDEVPPVSLDVLTPRESAELLARASGEAASGGRLAREPDAAAEVLRLCGHLPLALRLAAARLRHRPGWTVGILVERMAEGASEFDTAFAMSVRQLDRAQRRLFRLLGELPGSSFDEYVAAALADVPPRTARAMLEDLLDAHLVEQPAAGRYRLHDLVHQHARRAAAEQDPQADRERALGRVLDYYVHAAAAADAAMPFPAGGRAATAGPAPAELPRFADKNAALAWYDAEYGNLLAAFYAADAAGADAHVCELPRFMRAYFARRCGTTQLNALFERSLDAARRLGDPLWLAEAHSDLGFARYNAGRMAEAGAEYEAAAPLVSETGDVLSQAELTIRRGYLMWDEGHVTEPLELFRTAGRLYETAGCPMGAVHATAYEAWALLQLGHRDEAARLARKALEVPHADAAWPPALTARITLGVAIAPEEPDEAVRHLHEALDLAREDGHKHNEAWCLNCLGVALRHMGRYDDALDAHRRAFALLDELFEEHWKIHFLNGYGETCRLAGLPEEALRLHRQALDLAPEVGYRHEEALAHEGIAAVLDATDPPAAAHHRTAAQTVLRDLSPGRGTGER</sequence>
<evidence type="ECO:0000313" key="2">
    <source>
        <dbReference type="EMBL" id="MBO2464889.1"/>
    </source>
</evidence>
<dbReference type="PANTHER" id="PTHR47691:SF3">
    <property type="entry name" value="HTH-TYPE TRANSCRIPTIONAL REGULATOR RV0890C-RELATED"/>
    <property type="match status" value="1"/>
</dbReference>